<organism evidence="2 3">
    <name type="scientific">Chryseobacterium taichungense</name>
    <dbReference type="NCBI Taxonomy" id="295069"/>
    <lineage>
        <taxon>Bacteria</taxon>
        <taxon>Pseudomonadati</taxon>
        <taxon>Bacteroidota</taxon>
        <taxon>Flavobacteriia</taxon>
        <taxon>Flavobacteriales</taxon>
        <taxon>Weeksellaceae</taxon>
        <taxon>Chryseobacterium group</taxon>
        <taxon>Chryseobacterium</taxon>
    </lineage>
</organism>
<feature type="transmembrane region" description="Helical" evidence="1">
    <location>
        <begin position="343"/>
        <end position="369"/>
    </location>
</feature>
<keyword evidence="1" id="KW-1133">Transmembrane helix</keyword>
<sequence>MKKNTLYYQFILYLIIVTFLCIFKVYFAYLTCNGYAFADWLINYQEAGFSRRGLAGTVFVFLYNVFSIKVQYAVFFTQTMVYVLFFYFLYKLFRVKKANLIDALFLFTPFCLWGFFSDPAIGARKDGVLWLLFVAFTYYLSQNKLTKTKEYIFLLLFGVSVFIHESFVFYASYFLIALYFHNGKIDIKKSILILLSFCVPAGIILLTGINTDYHKTLQIVRECNINLQKENIFGWKETQLIKIDYYTKEIKNLSLYAISIILQLGFVMFYMLLKKFTPENRKKLLMAFAFAFLISIPLFLIAIDIGRWFYNSFILFEILLISLIPVSDMKFFAPEIFKHRGMLIFILLVLLADFVYRVPSALIGIQIGLPLRFFLNIIT</sequence>
<protein>
    <recommendedName>
        <fullName evidence="4">EpsG family protein</fullName>
    </recommendedName>
</protein>
<feature type="transmembrane region" description="Helical" evidence="1">
    <location>
        <begin position="191"/>
        <end position="209"/>
    </location>
</feature>
<dbReference type="STRING" id="295069.SAMN05421856_106287"/>
<feature type="transmembrane region" description="Helical" evidence="1">
    <location>
        <begin position="73"/>
        <end position="93"/>
    </location>
</feature>
<evidence type="ECO:0000313" key="2">
    <source>
        <dbReference type="EMBL" id="SEM78693.1"/>
    </source>
</evidence>
<keyword evidence="1" id="KW-0812">Transmembrane</keyword>
<feature type="transmembrane region" description="Helical" evidence="1">
    <location>
        <begin position="99"/>
        <end position="116"/>
    </location>
</feature>
<feature type="transmembrane region" description="Helical" evidence="1">
    <location>
        <begin position="151"/>
        <end position="179"/>
    </location>
</feature>
<dbReference type="AlphaFoldDB" id="A0A1H8B7G4"/>
<reference evidence="3" key="1">
    <citation type="submission" date="2016-10" db="EMBL/GenBank/DDBJ databases">
        <authorList>
            <person name="Varghese N."/>
            <person name="Submissions S."/>
        </authorList>
    </citation>
    <scope>NUCLEOTIDE SEQUENCE [LARGE SCALE GENOMIC DNA]</scope>
    <source>
        <strain evidence="3">DSM 17453</strain>
    </source>
</reference>
<dbReference type="EMBL" id="FOBV01000006">
    <property type="protein sequence ID" value="SEM78693.1"/>
    <property type="molecule type" value="Genomic_DNA"/>
</dbReference>
<feature type="transmembrane region" description="Helical" evidence="1">
    <location>
        <begin position="309"/>
        <end position="331"/>
    </location>
</feature>
<keyword evidence="1" id="KW-0472">Membrane</keyword>
<feature type="transmembrane region" description="Helical" evidence="1">
    <location>
        <begin position="253"/>
        <end position="272"/>
    </location>
</feature>
<dbReference type="RefSeq" id="WP_090000703.1">
    <property type="nucleotide sequence ID" value="NZ_FOBV01000006.1"/>
</dbReference>
<gene>
    <name evidence="2" type="ORF">SAMN05421856_106287</name>
</gene>
<name>A0A1H8B7G4_9FLAO</name>
<keyword evidence="3" id="KW-1185">Reference proteome</keyword>
<accession>A0A1H8B7G4</accession>
<evidence type="ECO:0000313" key="3">
    <source>
        <dbReference type="Proteomes" id="UP000199450"/>
    </source>
</evidence>
<evidence type="ECO:0008006" key="4">
    <source>
        <dbReference type="Google" id="ProtNLM"/>
    </source>
</evidence>
<feature type="transmembrane region" description="Helical" evidence="1">
    <location>
        <begin position="128"/>
        <end position="145"/>
    </location>
</feature>
<proteinExistence type="predicted"/>
<feature type="transmembrane region" description="Helical" evidence="1">
    <location>
        <begin position="284"/>
        <end position="303"/>
    </location>
</feature>
<feature type="transmembrane region" description="Helical" evidence="1">
    <location>
        <begin position="7"/>
        <end position="29"/>
    </location>
</feature>
<dbReference type="Proteomes" id="UP000199450">
    <property type="component" value="Unassembled WGS sequence"/>
</dbReference>
<dbReference type="OrthoDB" id="1231156at2"/>
<evidence type="ECO:0000256" key="1">
    <source>
        <dbReference type="SAM" id="Phobius"/>
    </source>
</evidence>